<sequence length="416" mass="47172">MNFFIKTLFTLMLCLPVISFASIFDRGERVTINSIVLGEQRELQILLPENYRSDLKNTYPVIYLLDGDYNFHGVSGMLDLLANKGQLIPKVILVGLADQGTEKYRQYMTPNNSTSPVKNNKGAAKEFLAFLNDEVQPYINKNYRTAKHSTLVGHSIGGLFVLNTLLEAPDSFNNYVAISPGVWVSDSAIVDKAKEKLGKTEHQNIALYLSLADEMEMGQYAFINQLDSKPLNNLQWSFKHYPDENHISVGLIALRDSLKAIFKAWYIPESILEKNEPEQTVKHYQDIQKLFAMQQPIPAAVVHLLIRQHYRQKNADALPQFIADTIKSSPASKQVLITKQASFVSYYDSPESALALLKANEAEFVNNIDYLMAIADLYQQLKDKAAAQQYYQKAMQLAKKQKVNQWQLNIIQAKLV</sequence>
<accession>A0ABQ0MUC4</accession>
<dbReference type="Proteomes" id="UP000197068">
    <property type="component" value="Unassembled WGS sequence"/>
</dbReference>
<gene>
    <name evidence="3" type="ORF">MTCD1_01552</name>
</gene>
<dbReference type="Gene3D" id="3.40.50.1820">
    <property type="entry name" value="alpha/beta hydrolase"/>
    <property type="match status" value="1"/>
</dbReference>
<dbReference type="InterPro" id="IPR000801">
    <property type="entry name" value="Esterase-like"/>
</dbReference>
<name>A0ABQ0MUC4_9GAMM</name>
<comment type="similarity">
    <text evidence="1">Belongs to the esterase D family.</text>
</comment>
<dbReference type="InterPro" id="IPR029058">
    <property type="entry name" value="AB_hydrolase_fold"/>
</dbReference>
<comment type="caution">
    <text evidence="3">The sequence shown here is derived from an EMBL/GenBank/DDBJ whole genome shotgun (WGS) entry which is preliminary data.</text>
</comment>
<reference evidence="3 4" key="1">
    <citation type="submission" date="2017-06" db="EMBL/GenBank/DDBJ databases">
        <title>Whole Genome Sequences of Colwellia marinimaniae MTCD1.</title>
        <authorList>
            <person name="Kusumoto H."/>
            <person name="Inoue M."/>
            <person name="Tanikawa K."/>
            <person name="Maeji H."/>
            <person name="Cameron J.H."/>
            <person name="Bartlett D.H."/>
        </authorList>
    </citation>
    <scope>NUCLEOTIDE SEQUENCE [LARGE SCALE GENOMIC DNA]</scope>
    <source>
        <strain evidence="3 4">MTCD1</strain>
    </source>
</reference>
<organism evidence="3 4">
    <name type="scientific">Colwellia marinimaniae</name>
    <dbReference type="NCBI Taxonomy" id="1513592"/>
    <lineage>
        <taxon>Bacteria</taxon>
        <taxon>Pseudomonadati</taxon>
        <taxon>Pseudomonadota</taxon>
        <taxon>Gammaproteobacteria</taxon>
        <taxon>Alteromonadales</taxon>
        <taxon>Colwelliaceae</taxon>
        <taxon>Colwellia</taxon>
    </lineage>
</organism>
<keyword evidence="4" id="KW-1185">Reference proteome</keyword>
<dbReference type="EMBL" id="BDQM01000009">
    <property type="protein sequence ID" value="GAW95946.1"/>
    <property type="molecule type" value="Genomic_DNA"/>
</dbReference>
<dbReference type="Pfam" id="PF00756">
    <property type="entry name" value="Esterase"/>
    <property type="match status" value="1"/>
</dbReference>
<evidence type="ECO:0000256" key="1">
    <source>
        <dbReference type="ARBA" id="ARBA00005622"/>
    </source>
</evidence>
<dbReference type="SUPFAM" id="SSF53474">
    <property type="entry name" value="alpha/beta-Hydrolases"/>
    <property type="match status" value="1"/>
</dbReference>
<evidence type="ECO:0000313" key="3">
    <source>
        <dbReference type="EMBL" id="GAW95946.1"/>
    </source>
</evidence>
<dbReference type="RefSeq" id="WP_057181868.1">
    <property type="nucleotide sequence ID" value="NZ_BDQM01000009.1"/>
</dbReference>
<keyword evidence="2" id="KW-0378">Hydrolase</keyword>
<protein>
    <submittedName>
        <fullName evidence="3">Periplasmic siderophore cleavage esterase IroE family protein</fullName>
    </submittedName>
</protein>
<proteinExistence type="inferred from homology"/>
<evidence type="ECO:0000256" key="2">
    <source>
        <dbReference type="ARBA" id="ARBA00022801"/>
    </source>
</evidence>
<dbReference type="PANTHER" id="PTHR40841:SF2">
    <property type="entry name" value="SIDEROPHORE-DEGRADING ESTERASE (EUROFUNG)"/>
    <property type="match status" value="1"/>
</dbReference>
<evidence type="ECO:0000313" key="4">
    <source>
        <dbReference type="Proteomes" id="UP000197068"/>
    </source>
</evidence>
<dbReference type="PANTHER" id="PTHR40841">
    <property type="entry name" value="SIDEROPHORE TRIACETYLFUSARININE C ESTERASE"/>
    <property type="match status" value="1"/>
</dbReference>
<dbReference type="InterPro" id="IPR052558">
    <property type="entry name" value="Siderophore_Hydrolase_D"/>
</dbReference>